<feature type="region of interest" description="Disordered" evidence="1">
    <location>
        <begin position="29"/>
        <end position="91"/>
    </location>
</feature>
<organism evidence="2 3">
    <name type="scientific">Hirundo rustica rustica</name>
    <dbReference type="NCBI Taxonomy" id="333673"/>
    <lineage>
        <taxon>Eukaryota</taxon>
        <taxon>Metazoa</taxon>
        <taxon>Chordata</taxon>
        <taxon>Craniata</taxon>
        <taxon>Vertebrata</taxon>
        <taxon>Euteleostomi</taxon>
        <taxon>Archelosauria</taxon>
        <taxon>Archosauria</taxon>
        <taxon>Dinosauria</taxon>
        <taxon>Saurischia</taxon>
        <taxon>Theropoda</taxon>
        <taxon>Coelurosauria</taxon>
        <taxon>Aves</taxon>
        <taxon>Neognathae</taxon>
        <taxon>Neoaves</taxon>
        <taxon>Telluraves</taxon>
        <taxon>Australaves</taxon>
        <taxon>Passeriformes</taxon>
        <taxon>Sylvioidea</taxon>
        <taxon>Hirundinidae</taxon>
        <taxon>Hirundo</taxon>
    </lineage>
</organism>
<accession>A0A3M0KRN7</accession>
<keyword evidence="3" id="KW-1185">Reference proteome</keyword>
<evidence type="ECO:0000256" key="1">
    <source>
        <dbReference type="SAM" id="MobiDB-lite"/>
    </source>
</evidence>
<dbReference type="EMBL" id="QRBI01000104">
    <property type="protein sequence ID" value="RMC15321.1"/>
    <property type="molecule type" value="Genomic_DNA"/>
</dbReference>
<reference evidence="2 3" key="1">
    <citation type="submission" date="2018-07" db="EMBL/GenBank/DDBJ databases">
        <title>A high quality draft genome assembly of the barn swallow (H. rustica rustica).</title>
        <authorList>
            <person name="Formenti G."/>
            <person name="Chiara M."/>
            <person name="Poveda L."/>
            <person name="Francoijs K.-J."/>
            <person name="Bonisoli-Alquati A."/>
            <person name="Canova L."/>
            <person name="Gianfranceschi L."/>
            <person name="Horner D.S."/>
            <person name="Saino N."/>
        </authorList>
    </citation>
    <scope>NUCLEOTIDE SEQUENCE [LARGE SCALE GENOMIC DNA]</scope>
    <source>
        <strain evidence="2">Chelidonia</strain>
        <tissue evidence="2">Blood</tissue>
    </source>
</reference>
<protein>
    <submittedName>
        <fullName evidence="2">Uncharacterized protein</fullName>
    </submittedName>
</protein>
<dbReference type="AlphaFoldDB" id="A0A3M0KRN7"/>
<name>A0A3M0KRN7_HIRRU</name>
<evidence type="ECO:0000313" key="3">
    <source>
        <dbReference type="Proteomes" id="UP000269221"/>
    </source>
</evidence>
<feature type="compositionally biased region" description="Basic and acidic residues" evidence="1">
    <location>
        <begin position="67"/>
        <end position="79"/>
    </location>
</feature>
<dbReference type="Proteomes" id="UP000269221">
    <property type="component" value="Unassembled WGS sequence"/>
</dbReference>
<proteinExistence type="predicted"/>
<gene>
    <name evidence="2" type="ORF">DUI87_07511</name>
</gene>
<comment type="caution">
    <text evidence="2">The sequence shown here is derived from an EMBL/GenBank/DDBJ whole genome shotgun (WGS) entry which is preliminary data.</text>
</comment>
<evidence type="ECO:0000313" key="2">
    <source>
        <dbReference type="EMBL" id="RMC15321.1"/>
    </source>
</evidence>
<sequence>MVGLDMSFLEITFFPVLSGDSAVNVVLLMPPPVDPDAEAKPSHTSGQEQGSIPERRDGGSGRNGKLGLDKESTRERVLEDLLTSGYAESPA</sequence>